<gene>
    <name evidence="1" type="ORF">GALMADRAFT_924742</name>
</gene>
<proteinExistence type="predicted"/>
<dbReference type="HOGENOM" id="CLU_599987_0_0_1"/>
<name>A0A067SGR6_GALM3</name>
<dbReference type="Proteomes" id="UP000027222">
    <property type="component" value="Unassembled WGS sequence"/>
</dbReference>
<dbReference type="AlphaFoldDB" id="A0A067SGR6"/>
<sequence>MANSLSDDKKPPVNPDIVIEDYRLGFWNVKVGTTRNFFYGRHLEEIKAAYPLFRRLFQDVYSLSPRLFMFFLLCRIWSGVEDAILMHLSSSLLRMVEFGILTGKVDTFSILWATMQRLLCSVLVAYLAWHGDVTLSTLQSKVTCHFDVHLIKGDSMGPICSLSRCLPSMPRLARLRIDLPTSQEAGSTQEVNSTEAWEALEQIIDFLTDVLTASSQMVLIANLSRMTGGPVFAFLCVCKPIISTIFSRRLWNKACFAYVDNDNHRRLKALEALSSGGYRQDIIGGNLSGWIVNEYEKTYKNIGDFVDDHPFTSFSRRQSPAFDVLTKVLGDLPMTYCAISVILNPTEFSVASIAILQQSSITLRYSLEAIFRSSEKFRRSISAIRKVYSASEVLNTMQNGNLPYPRLDEKAEWNGQKGMSFQLKSVILPSTLFFWTKKRHQLKGSILRLPWESKGR</sequence>
<protein>
    <submittedName>
        <fullName evidence="1">Uncharacterized protein</fullName>
    </submittedName>
</protein>
<organism evidence="1 2">
    <name type="scientific">Galerina marginata (strain CBS 339.88)</name>
    <dbReference type="NCBI Taxonomy" id="685588"/>
    <lineage>
        <taxon>Eukaryota</taxon>
        <taxon>Fungi</taxon>
        <taxon>Dikarya</taxon>
        <taxon>Basidiomycota</taxon>
        <taxon>Agaricomycotina</taxon>
        <taxon>Agaricomycetes</taxon>
        <taxon>Agaricomycetidae</taxon>
        <taxon>Agaricales</taxon>
        <taxon>Agaricineae</taxon>
        <taxon>Strophariaceae</taxon>
        <taxon>Galerina</taxon>
    </lineage>
</organism>
<dbReference type="EMBL" id="KL142403">
    <property type="protein sequence ID" value="KDR69212.1"/>
    <property type="molecule type" value="Genomic_DNA"/>
</dbReference>
<keyword evidence="2" id="KW-1185">Reference proteome</keyword>
<reference evidence="2" key="1">
    <citation type="journal article" date="2014" name="Proc. Natl. Acad. Sci. U.S.A.">
        <title>Extensive sampling of basidiomycete genomes demonstrates inadequacy of the white-rot/brown-rot paradigm for wood decay fungi.</title>
        <authorList>
            <person name="Riley R."/>
            <person name="Salamov A.A."/>
            <person name="Brown D.W."/>
            <person name="Nagy L.G."/>
            <person name="Floudas D."/>
            <person name="Held B.W."/>
            <person name="Levasseur A."/>
            <person name="Lombard V."/>
            <person name="Morin E."/>
            <person name="Otillar R."/>
            <person name="Lindquist E.A."/>
            <person name="Sun H."/>
            <person name="LaButti K.M."/>
            <person name="Schmutz J."/>
            <person name="Jabbour D."/>
            <person name="Luo H."/>
            <person name="Baker S.E."/>
            <person name="Pisabarro A.G."/>
            <person name="Walton J.D."/>
            <person name="Blanchette R.A."/>
            <person name="Henrissat B."/>
            <person name="Martin F."/>
            <person name="Cullen D."/>
            <person name="Hibbett D.S."/>
            <person name="Grigoriev I.V."/>
        </authorList>
    </citation>
    <scope>NUCLEOTIDE SEQUENCE [LARGE SCALE GENOMIC DNA]</scope>
    <source>
        <strain evidence="2">CBS 339.88</strain>
    </source>
</reference>
<evidence type="ECO:0000313" key="2">
    <source>
        <dbReference type="Proteomes" id="UP000027222"/>
    </source>
</evidence>
<dbReference type="OrthoDB" id="2997372at2759"/>
<evidence type="ECO:0000313" key="1">
    <source>
        <dbReference type="EMBL" id="KDR69212.1"/>
    </source>
</evidence>
<accession>A0A067SGR6</accession>